<evidence type="ECO:0000256" key="2">
    <source>
        <dbReference type="ARBA" id="ARBA00022692"/>
    </source>
</evidence>
<comment type="subcellular location">
    <subcellularLocation>
        <location evidence="1">Membrane</location>
        <topology evidence="1">Multi-pass membrane protein</topology>
    </subcellularLocation>
</comment>
<dbReference type="RefSeq" id="WP_183454794.1">
    <property type="nucleotide sequence ID" value="NZ_JACHWB010000013.1"/>
</dbReference>
<feature type="transmembrane region" description="Helical" evidence="5">
    <location>
        <begin position="72"/>
        <end position="95"/>
    </location>
</feature>
<dbReference type="PANTHER" id="PTHR37422:SF13">
    <property type="entry name" value="LIPOPOLYSACCHARIDE BIOSYNTHESIS PROTEIN PA4999-RELATED"/>
    <property type="match status" value="1"/>
</dbReference>
<dbReference type="GO" id="GO:0016020">
    <property type="term" value="C:membrane"/>
    <property type="evidence" value="ECO:0007669"/>
    <property type="project" value="UniProtKB-SubCell"/>
</dbReference>
<feature type="transmembrane region" description="Helical" evidence="5">
    <location>
        <begin position="21"/>
        <end position="41"/>
    </location>
</feature>
<keyword evidence="8" id="KW-1185">Reference proteome</keyword>
<feature type="transmembrane region" description="Helical" evidence="5">
    <location>
        <begin position="303"/>
        <end position="322"/>
    </location>
</feature>
<feature type="domain" description="O-antigen ligase-related" evidence="6">
    <location>
        <begin position="268"/>
        <end position="412"/>
    </location>
</feature>
<evidence type="ECO:0000256" key="4">
    <source>
        <dbReference type="ARBA" id="ARBA00023136"/>
    </source>
</evidence>
<feature type="transmembrane region" description="Helical" evidence="5">
    <location>
        <begin position="261"/>
        <end position="283"/>
    </location>
</feature>
<feature type="transmembrane region" description="Helical" evidence="5">
    <location>
        <begin position="126"/>
        <end position="145"/>
    </location>
</feature>
<dbReference type="InterPro" id="IPR051533">
    <property type="entry name" value="WaaL-like"/>
</dbReference>
<name>A0A7W4VQY3_9HYPH</name>
<evidence type="ECO:0000259" key="6">
    <source>
        <dbReference type="Pfam" id="PF04932"/>
    </source>
</evidence>
<dbReference type="InterPro" id="IPR007016">
    <property type="entry name" value="O-antigen_ligase-rel_domated"/>
</dbReference>
<feature type="transmembrane region" description="Helical" evidence="5">
    <location>
        <begin position="187"/>
        <end position="208"/>
    </location>
</feature>
<keyword evidence="2 5" id="KW-0812">Transmembrane</keyword>
<feature type="transmembrane region" description="Helical" evidence="5">
    <location>
        <begin position="157"/>
        <end position="175"/>
    </location>
</feature>
<evidence type="ECO:0000256" key="5">
    <source>
        <dbReference type="SAM" id="Phobius"/>
    </source>
</evidence>
<dbReference type="AlphaFoldDB" id="A0A7W4VQY3"/>
<protein>
    <submittedName>
        <fullName evidence="7">O-antigen ligase</fullName>
    </submittedName>
</protein>
<comment type="caution">
    <text evidence="7">The sequence shown here is derived from an EMBL/GenBank/DDBJ whole genome shotgun (WGS) entry which is preliminary data.</text>
</comment>
<organism evidence="7 8">
    <name type="scientific">Microvirga lupini</name>
    <dbReference type="NCBI Taxonomy" id="420324"/>
    <lineage>
        <taxon>Bacteria</taxon>
        <taxon>Pseudomonadati</taxon>
        <taxon>Pseudomonadota</taxon>
        <taxon>Alphaproteobacteria</taxon>
        <taxon>Hyphomicrobiales</taxon>
        <taxon>Methylobacteriaceae</taxon>
        <taxon>Microvirga</taxon>
    </lineage>
</organism>
<feature type="transmembrane region" description="Helical" evidence="5">
    <location>
        <begin position="47"/>
        <end position="65"/>
    </location>
</feature>
<keyword evidence="3 5" id="KW-1133">Transmembrane helix</keyword>
<accession>A0A7W4VQY3</accession>
<dbReference type="GO" id="GO:0016874">
    <property type="term" value="F:ligase activity"/>
    <property type="evidence" value="ECO:0007669"/>
    <property type="project" value="UniProtKB-KW"/>
</dbReference>
<reference evidence="7 8" key="1">
    <citation type="submission" date="2020-08" db="EMBL/GenBank/DDBJ databases">
        <title>The Agave Microbiome: Exploring the role of microbial communities in plant adaptations to desert environments.</title>
        <authorList>
            <person name="Partida-Martinez L.P."/>
        </authorList>
    </citation>
    <scope>NUCLEOTIDE SEQUENCE [LARGE SCALE GENOMIC DNA]</scope>
    <source>
        <strain evidence="7 8">AT3.9</strain>
    </source>
</reference>
<feature type="transmembrane region" description="Helical" evidence="5">
    <location>
        <begin position="101"/>
        <end position="119"/>
    </location>
</feature>
<feature type="transmembrane region" description="Helical" evidence="5">
    <location>
        <begin position="228"/>
        <end position="249"/>
    </location>
</feature>
<evidence type="ECO:0000313" key="8">
    <source>
        <dbReference type="Proteomes" id="UP000532010"/>
    </source>
</evidence>
<dbReference type="Proteomes" id="UP000532010">
    <property type="component" value="Unassembled WGS sequence"/>
</dbReference>
<keyword evidence="4 5" id="KW-0472">Membrane</keyword>
<evidence type="ECO:0000256" key="3">
    <source>
        <dbReference type="ARBA" id="ARBA00022989"/>
    </source>
</evidence>
<feature type="transmembrane region" description="Helical" evidence="5">
    <location>
        <begin position="438"/>
        <end position="455"/>
    </location>
</feature>
<gene>
    <name evidence="7" type="ORF">FHR70_004809</name>
</gene>
<feature type="transmembrane region" description="Helical" evidence="5">
    <location>
        <begin position="396"/>
        <end position="426"/>
    </location>
</feature>
<dbReference type="Pfam" id="PF04932">
    <property type="entry name" value="Wzy_C"/>
    <property type="match status" value="1"/>
</dbReference>
<evidence type="ECO:0000313" key="7">
    <source>
        <dbReference type="EMBL" id="MBB3021704.1"/>
    </source>
</evidence>
<evidence type="ECO:0000256" key="1">
    <source>
        <dbReference type="ARBA" id="ARBA00004141"/>
    </source>
</evidence>
<feature type="transmembrane region" description="Helical" evidence="5">
    <location>
        <begin position="342"/>
        <end position="367"/>
    </location>
</feature>
<dbReference type="PANTHER" id="PTHR37422">
    <property type="entry name" value="TEICHURONIC ACID BIOSYNTHESIS PROTEIN TUAE"/>
    <property type="match status" value="1"/>
</dbReference>
<sequence>MSQAIVRAVGRARSHLLTPWLLGRIAEAAFWSFFALVLALAIGSADWVLTVVVLGVIVLGCLLLMETKILAMLWLLGQPVLFVFPNNLAAGVPFLTAERGLFLLLIGLMILHALTRSPLSRPLNRLEWIVLAFLGVLLASFLTTLPSKDMKIVRSDVALIFQCYLMPWLSILIARRIDWTELDVLRLLRLMTLTGILLVFIGILQYFLRVQWFTPKYFEVIHEGRTTGTFGNAAEYGSVLGGMAILTLAQFSISQNSMLRLFFLGCFGAMFGGILLALTRSPLVGVGAGLVVIFLGDRRIRPFFGLMTILGLLLGAIVVPLVMDTDALMARMEEMEPIYNRIALFATAGKMIAAFPLTGVGFGRYAFSDYKTDYLTGIGEVGAEWAASIGIPHLEFLHIAVLTGIVGISFYFLAIRACICTLWRIYRSPAASMFTRRLSLYVLAVLVSLLVNGLFVDFMAYNYFAAMTYFMVGVVSVVRPIHPSGAKDTSEAIGRGIARKS</sequence>
<keyword evidence="7" id="KW-0436">Ligase</keyword>
<dbReference type="EMBL" id="JACHWB010000013">
    <property type="protein sequence ID" value="MBB3021704.1"/>
    <property type="molecule type" value="Genomic_DNA"/>
</dbReference>
<proteinExistence type="predicted"/>